<dbReference type="GO" id="GO:0031640">
    <property type="term" value="P:killing of cells of another organism"/>
    <property type="evidence" value="ECO:0007669"/>
    <property type="project" value="UniProtKB-KW"/>
</dbReference>
<evidence type="ECO:0000313" key="3">
    <source>
        <dbReference type="EMBL" id="GAB50237.1"/>
    </source>
</evidence>
<evidence type="ECO:0000256" key="1">
    <source>
        <dbReference type="ARBA" id="ARBA00022529"/>
    </source>
</evidence>
<dbReference type="GO" id="GO:0003796">
    <property type="term" value="F:lysozyme activity"/>
    <property type="evidence" value="ECO:0007669"/>
    <property type="project" value="InterPro"/>
</dbReference>
<organism evidence="3 4">
    <name type="scientific">Atlantibacter hermannii NBRC 105704</name>
    <dbReference type="NCBI Taxonomy" id="1115512"/>
    <lineage>
        <taxon>Bacteria</taxon>
        <taxon>Pseudomonadati</taxon>
        <taxon>Pseudomonadota</taxon>
        <taxon>Gammaproteobacteria</taxon>
        <taxon>Enterobacterales</taxon>
        <taxon>Enterobacteriaceae</taxon>
        <taxon>Atlantibacter</taxon>
    </lineage>
</organism>
<dbReference type="PANTHER" id="PTHR37406">
    <property type="entry name" value="T4-TYPE LYSOZYME 1-RELATED"/>
    <property type="match status" value="1"/>
</dbReference>
<keyword evidence="1" id="KW-0929">Antimicrobial</keyword>
<protein>
    <submittedName>
        <fullName evidence="3">Uncharacterized protein</fullName>
    </submittedName>
</protein>
<dbReference type="CDD" id="cd00735">
    <property type="entry name" value="T4-like_lys"/>
    <property type="match status" value="1"/>
</dbReference>
<dbReference type="PANTHER" id="PTHR37406:SF1">
    <property type="entry name" value="T4-TYPE LYSOZYME 1-RELATED"/>
    <property type="match status" value="1"/>
</dbReference>
<dbReference type="GO" id="GO:0016998">
    <property type="term" value="P:cell wall macromolecule catabolic process"/>
    <property type="evidence" value="ECO:0007669"/>
    <property type="project" value="InterPro"/>
</dbReference>
<dbReference type="Gene3D" id="1.10.530.40">
    <property type="match status" value="1"/>
</dbReference>
<dbReference type="AlphaFoldDB" id="H5UWF6"/>
<dbReference type="InterPro" id="IPR052619">
    <property type="entry name" value="Phage_lysozyme-like"/>
</dbReference>
<proteinExistence type="predicted"/>
<dbReference type="InterPro" id="IPR023346">
    <property type="entry name" value="Lysozyme-like_dom_sf"/>
</dbReference>
<evidence type="ECO:0000256" key="2">
    <source>
        <dbReference type="ARBA" id="ARBA00022638"/>
    </source>
</evidence>
<name>H5UWF6_ATLHE</name>
<dbReference type="SUPFAM" id="SSF53955">
    <property type="entry name" value="Lysozyme-like"/>
    <property type="match status" value="1"/>
</dbReference>
<dbReference type="InterPro" id="IPR023347">
    <property type="entry name" value="Lysozyme_dom_sf"/>
</dbReference>
<keyword evidence="2" id="KW-0081">Bacteriolytic enzyme</keyword>
<reference evidence="3 4" key="1">
    <citation type="submission" date="2012-02" db="EMBL/GenBank/DDBJ databases">
        <title>Whole genome shotgun sequence of Escherichia hermannii NBRC 105704.</title>
        <authorList>
            <person name="Yoshida I."/>
            <person name="Hosoyama A."/>
            <person name="Tsuchikane K."/>
            <person name="Katsumata H."/>
            <person name="Yamazaki S."/>
            <person name="Fujita N."/>
        </authorList>
    </citation>
    <scope>NUCLEOTIDE SEQUENCE [LARGE SCALE GENOMIC DNA]</scope>
    <source>
        <strain evidence="3 4">NBRC 105704</strain>
    </source>
</reference>
<dbReference type="EMBL" id="BAFF01000001">
    <property type="protein sequence ID" value="GAB50237.1"/>
    <property type="molecule type" value="Genomic_DNA"/>
</dbReference>
<dbReference type="InterPro" id="IPR001165">
    <property type="entry name" value="T4-type_lysozyme"/>
</dbReference>
<dbReference type="Proteomes" id="UP000010297">
    <property type="component" value="Unassembled WGS sequence"/>
</dbReference>
<keyword evidence="4" id="KW-1185">Reference proteome</keyword>
<dbReference type="GO" id="GO:0042742">
    <property type="term" value="P:defense response to bacterium"/>
    <property type="evidence" value="ECO:0007669"/>
    <property type="project" value="UniProtKB-KW"/>
</dbReference>
<dbReference type="eggNOG" id="COG3772">
    <property type="taxonomic scope" value="Bacteria"/>
</dbReference>
<gene>
    <name evidence="3" type="ORF">EH105704_01_02440</name>
</gene>
<dbReference type="GeneID" id="92828874"/>
<accession>H5UWF6</accession>
<evidence type="ECO:0000313" key="4">
    <source>
        <dbReference type="Proteomes" id="UP000010297"/>
    </source>
</evidence>
<dbReference type="PRINTS" id="PR00684">
    <property type="entry name" value="T4LYSOZYME"/>
</dbReference>
<dbReference type="RefSeq" id="WP_002462766.1">
    <property type="nucleotide sequence ID" value="NZ_BAFF01000001.1"/>
</dbReference>
<comment type="caution">
    <text evidence="3">The sequence shown here is derived from an EMBL/GenBank/DDBJ whole genome shotgun (WGS) entry which is preliminary data.</text>
</comment>
<sequence>MSQVIPLLNFEEGYSEKPYIDTEGYPTVACGIKIGPKGAKLSNYTFTVPRNVGDVWLESFVNATVLKMNFNPAIVSALKACNGPRRDILISMAYQMGVIGLAGFKNTLAMIADGNFSGAANGMLSSLWAKQTPNRAKRHAEVMRTGDMKAYEGLLK</sequence>